<organism evidence="4 5">
    <name type="scientific">Paracidovorax wautersii</name>
    <dbReference type="NCBI Taxonomy" id="1177982"/>
    <lineage>
        <taxon>Bacteria</taxon>
        <taxon>Pseudomonadati</taxon>
        <taxon>Pseudomonadota</taxon>
        <taxon>Betaproteobacteria</taxon>
        <taxon>Burkholderiales</taxon>
        <taxon>Comamonadaceae</taxon>
        <taxon>Paracidovorax</taxon>
    </lineage>
</organism>
<dbReference type="InterPro" id="IPR050595">
    <property type="entry name" value="Bact_response_regulator"/>
</dbReference>
<gene>
    <name evidence="4" type="primary">srrA</name>
    <name evidence="4" type="ORF">GAK30_02392</name>
</gene>
<evidence type="ECO:0000256" key="2">
    <source>
        <dbReference type="PROSITE-ProRule" id="PRU00169"/>
    </source>
</evidence>
<evidence type="ECO:0000313" key="4">
    <source>
        <dbReference type="EMBL" id="KAF1020569.1"/>
    </source>
</evidence>
<dbReference type="InterPro" id="IPR001789">
    <property type="entry name" value="Sig_transdc_resp-reg_receiver"/>
</dbReference>
<dbReference type="Pfam" id="PF00072">
    <property type="entry name" value="Response_reg"/>
    <property type="match status" value="1"/>
</dbReference>
<evidence type="ECO:0000259" key="3">
    <source>
        <dbReference type="PROSITE" id="PS50110"/>
    </source>
</evidence>
<protein>
    <submittedName>
        <fullName evidence="4">Transcriptional regulatory protein SrrA</fullName>
    </submittedName>
</protein>
<feature type="domain" description="Response regulatory" evidence="3">
    <location>
        <begin position="5"/>
        <end position="79"/>
    </location>
</feature>
<dbReference type="InterPro" id="IPR011006">
    <property type="entry name" value="CheY-like_superfamily"/>
</dbReference>
<dbReference type="PANTHER" id="PTHR44591">
    <property type="entry name" value="STRESS RESPONSE REGULATOR PROTEIN 1"/>
    <property type="match status" value="1"/>
</dbReference>
<name>A0A7V8FN49_9BURK</name>
<accession>A0A7V8FN49</accession>
<dbReference type="PROSITE" id="PS50110">
    <property type="entry name" value="RESPONSE_REGULATORY"/>
    <property type="match status" value="1"/>
</dbReference>
<dbReference type="Gene3D" id="3.40.50.2300">
    <property type="match status" value="1"/>
</dbReference>
<keyword evidence="1 2" id="KW-0597">Phosphoprotein</keyword>
<dbReference type="EMBL" id="WNDQ01000033">
    <property type="protein sequence ID" value="KAF1020569.1"/>
    <property type="molecule type" value="Genomic_DNA"/>
</dbReference>
<evidence type="ECO:0000313" key="5">
    <source>
        <dbReference type="Proteomes" id="UP000461670"/>
    </source>
</evidence>
<dbReference type="GO" id="GO:0000160">
    <property type="term" value="P:phosphorelay signal transduction system"/>
    <property type="evidence" value="ECO:0007669"/>
    <property type="project" value="InterPro"/>
</dbReference>
<sequence>MAMFNVLLIDDDTELTTMLAQYLAREGFQVHAVHDGQSGVEEGVGGGYAIVVLDIMMPRLSGIDVLQRIRESSAVPVLS</sequence>
<comment type="caution">
    <text evidence="4">The sequence shown here is derived from an EMBL/GenBank/DDBJ whole genome shotgun (WGS) entry which is preliminary data.</text>
</comment>
<proteinExistence type="predicted"/>
<dbReference type="Proteomes" id="UP000461670">
    <property type="component" value="Unassembled WGS sequence"/>
</dbReference>
<dbReference type="PANTHER" id="PTHR44591:SF3">
    <property type="entry name" value="RESPONSE REGULATORY DOMAIN-CONTAINING PROTEIN"/>
    <property type="match status" value="1"/>
</dbReference>
<dbReference type="SUPFAM" id="SSF52172">
    <property type="entry name" value="CheY-like"/>
    <property type="match status" value="1"/>
</dbReference>
<reference evidence="5" key="1">
    <citation type="journal article" date="2020" name="MBio">
        <title>Horizontal gene transfer to a defensive symbiont with a reduced genome amongst a multipartite beetle microbiome.</title>
        <authorList>
            <person name="Waterworth S.C."/>
            <person name="Florez L.V."/>
            <person name="Rees E.R."/>
            <person name="Hertweck C."/>
            <person name="Kaltenpoth M."/>
            <person name="Kwan J.C."/>
        </authorList>
    </citation>
    <scope>NUCLEOTIDE SEQUENCE [LARGE SCALE GENOMIC DNA]</scope>
</reference>
<evidence type="ECO:0000256" key="1">
    <source>
        <dbReference type="ARBA" id="ARBA00022553"/>
    </source>
</evidence>
<feature type="modified residue" description="4-aspartylphosphate" evidence="2">
    <location>
        <position position="54"/>
    </location>
</feature>
<dbReference type="AlphaFoldDB" id="A0A7V8FN49"/>